<organism evidence="1 2">
    <name type="scientific">Nicotiana tabacum</name>
    <name type="common">Common tobacco</name>
    <dbReference type="NCBI Taxonomy" id="4097"/>
    <lineage>
        <taxon>Eukaryota</taxon>
        <taxon>Viridiplantae</taxon>
        <taxon>Streptophyta</taxon>
        <taxon>Embryophyta</taxon>
        <taxon>Tracheophyta</taxon>
        <taxon>Spermatophyta</taxon>
        <taxon>Magnoliopsida</taxon>
        <taxon>eudicotyledons</taxon>
        <taxon>Gunneridae</taxon>
        <taxon>Pentapetalae</taxon>
        <taxon>asterids</taxon>
        <taxon>lamiids</taxon>
        <taxon>Solanales</taxon>
        <taxon>Solanaceae</taxon>
        <taxon>Nicotianoideae</taxon>
        <taxon>Nicotianeae</taxon>
        <taxon>Nicotiana</taxon>
    </lineage>
</organism>
<evidence type="ECO:0000313" key="1">
    <source>
        <dbReference type="Proteomes" id="UP000790787"/>
    </source>
</evidence>
<protein>
    <submittedName>
        <fullName evidence="2">Uncharacterized protein LOC142181745</fullName>
    </submittedName>
</protein>
<reference evidence="1" key="1">
    <citation type="journal article" date="2014" name="Nat. Commun.">
        <title>The tobacco genome sequence and its comparison with those of tomato and potato.</title>
        <authorList>
            <person name="Sierro N."/>
            <person name="Battey J.N."/>
            <person name="Ouadi S."/>
            <person name="Bakaher N."/>
            <person name="Bovet L."/>
            <person name="Willig A."/>
            <person name="Goepfert S."/>
            <person name="Peitsch M.C."/>
            <person name="Ivanov N.V."/>
        </authorList>
    </citation>
    <scope>NUCLEOTIDE SEQUENCE [LARGE SCALE GENOMIC DNA]</scope>
</reference>
<name>A0AC58UPC0_TOBAC</name>
<proteinExistence type="predicted"/>
<dbReference type="RefSeq" id="XP_075111342.1">
    <property type="nucleotide sequence ID" value="XM_075255241.1"/>
</dbReference>
<evidence type="ECO:0000313" key="2">
    <source>
        <dbReference type="RefSeq" id="XP_075111342.1"/>
    </source>
</evidence>
<keyword evidence="1" id="KW-1185">Reference proteome</keyword>
<reference evidence="2" key="2">
    <citation type="submission" date="2025-08" db="UniProtKB">
        <authorList>
            <consortium name="RefSeq"/>
        </authorList>
    </citation>
    <scope>IDENTIFICATION</scope>
    <source>
        <tissue evidence="2">Leaf</tissue>
    </source>
</reference>
<dbReference type="Proteomes" id="UP000790787">
    <property type="component" value="Chromosome 6"/>
</dbReference>
<gene>
    <name evidence="2" type="primary">LOC142181745</name>
</gene>
<sequence length="275" mass="31935">MAQQGAKERTEQFLKKAKKSANDNAPTKPATPWTTLFARNRSAENDMHLTYIAPEIENRQFVVNLDKTEIECETEKWKKALIVYIIGKMCGYNHMSKYISQVWNNVAEPYLFLHEEGYYIVKFQNLKDLKEVLYGGPYTINNKPIILKQWTPNFDFNDEFLTEIPLWVKFPKLPMNCWRTNTLSKMASTIGNPLFADQCTTKQTSVSYARILVEVNVTKKLLTEIIMKDPSGRQSQQQIEFEWRPTFCAECLQIGHDCSKQKKGSEKWPIAKSQT</sequence>
<accession>A0AC58UPC0</accession>